<dbReference type="InterPro" id="IPR036638">
    <property type="entry name" value="HLH_DNA-bd_sf"/>
</dbReference>
<dbReference type="GO" id="GO:0046983">
    <property type="term" value="F:protein dimerization activity"/>
    <property type="evidence" value="ECO:0007669"/>
    <property type="project" value="InterPro"/>
</dbReference>
<dbReference type="Proteomes" id="UP000595140">
    <property type="component" value="Unassembled WGS sequence"/>
</dbReference>
<dbReference type="GO" id="GO:0000976">
    <property type="term" value="F:transcription cis-regulatory region binding"/>
    <property type="evidence" value="ECO:0007669"/>
    <property type="project" value="TreeGrafter"/>
</dbReference>
<keyword evidence="4 5" id="KW-0539">Nucleus</keyword>
<accession>A0A484LGE2</accession>
<dbReference type="PROSITE" id="PS50888">
    <property type="entry name" value="BHLH"/>
    <property type="match status" value="1"/>
</dbReference>
<evidence type="ECO:0000313" key="9">
    <source>
        <dbReference type="Proteomes" id="UP000595140"/>
    </source>
</evidence>
<dbReference type="Pfam" id="PF14215">
    <property type="entry name" value="bHLH-MYC_N"/>
    <property type="match status" value="1"/>
</dbReference>
<keyword evidence="2 5" id="KW-0805">Transcription regulation</keyword>
<evidence type="ECO:0000259" key="7">
    <source>
        <dbReference type="PROSITE" id="PS50888"/>
    </source>
</evidence>
<dbReference type="SUPFAM" id="SSF47459">
    <property type="entry name" value="HLH, helix-loop-helix DNA-binding domain"/>
    <property type="match status" value="1"/>
</dbReference>
<feature type="compositionally biased region" description="Gly residues" evidence="6">
    <location>
        <begin position="482"/>
        <end position="491"/>
    </location>
</feature>
<dbReference type="Gene3D" id="4.10.280.10">
    <property type="entry name" value="Helix-loop-helix DNA-binding domain"/>
    <property type="match status" value="1"/>
</dbReference>
<feature type="region of interest" description="Disordered" evidence="6">
    <location>
        <begin position="371"/>
        <end position="430"/>
    </location>
</feature>
<protein>
    <recommendedName>
        <fullName evidence="5">Transcription factor</fullName>
        <shortName evidence="5">bHLH transcription factor</shortName>
    </recommendedName>
    <alternativeName>
        <fullName evidence="5">Basic helix-loop-helix protein</fullName>
    </alternativeName>
</protein>
<feature type="region of interest" description="Disordered" evidence="6">
    <location>
        <begin position="256"/>
        <end position="292"/>
    </location>
</feature>
<dbReference type="GO" id="GO:0005634">
    <property type="term" value="C:nucleus"/>
    <property type="evidence" value="ECO:0007669"/>
    <property type="project" value="UniProtKB-SubCell"/>
</dbReference>
<dbReference type="SMART" id="SM00353">
    <property type="entry name" value="HLH"/>
    <property type="match status" value="1"/>
</dbReference>
<evidence type="ECO:0000256" key="1">
    <source>
        <dbReference type="ARBA" id="ARBA00004123"/>
    </source>
</evidence>
<dbReference type="Pfam" id="PF22754">
    <property type="entry name" value="bHLH-TF_ACT-like_plant"/>
    <property type="match status" value="1"/>
</dbReference>
<gene>
    <name evidence="8" type="ORF">CCAM_LOCUS17381</name>
</gene>
<keyword evidence="3 5" id="KW-0804">Transcription</keyword>
<feature type="region of interest" description="Disordered" evidence="6">
    <location>
        <begin position="479"/>
        <end position="503"/>
    </location>
</feature>
<dbReference type="PANTHER" id="PTHR11514:SF47">
    <property type="entry name" value="TRANSCRIPTION FACTOR BHLH13"/>
    <property type="match status" value="1"/>
</dbReference>
<feature type="compositionally biased region" description="Basic and acidic residues" evidence="6">
    <location>
        <begin position="391"/>
        <end position="406"/>
    </location>
</feature>
<name>A0A484LGE2_9ASTE</name>
<dbReference type="CDD" id="cd11449">
    <property type="entry name" value="bHLH_AtAIB_like"/>
    <property type="match status" value="1"/>
</dbReference>
<dbReference type="AlphaFoldDB" id="A0A484LGE2"/>
<sequence length="599" mass="65296">MITEMGMANLSWSDEDKCMLAAVLGTKASDYLISSSVSAQCSLMAVGNDENLQVKLSDLVENPDASNFSWNYAIFWQLSRSNSGELVLGWGDGCCREPDEVEVCQGAARFLNLCPEDEAGQRMKKSVIQKLHMMFGEADEENFAFGLDRVTDTEMFFLASMYFSFPKGEGGPGTCFGSGKHLWLHDALKSPTEYCVRSFLAKSAGMQTIVLIPTDVGVVELGSVRSIPESSDMLQSIKAYFSPFSPLFGGKKDGDGSSYSSSVVNERPNGFPKNIGPDLSSHSHSKESHSLWKEENRPLDGYIVGNGAPIFDTRRNGHHSASWPQFSNLKPAEEMCSAQTPPANNLQEMMVVNGGRDEFRLNSMHQQKQIDFGGAISSRPNVESENSDIEVSCKEEQAAGPPDEKRPRKRGRKPANGREEPLNHVEAERQRREKLNQRFYALRAVVPNISKMDKASLLGDAIAYITELQKKLKDLELEREGLGGGGGGGGSSRETTPSLGEVQNRAPIVNIEAAGKDEVIVKVRCPLETHPLSRIIQSLKEASIRVAESRVTAGADTVLHTLVVKSSGPEPLTRDKLIAAFSSESSSLQPWPPSSAGGS</sequence>
<comment type="subcellular location">
    <subcellularLocation>
        <location evidence="1 5">Nucleus</location>
    </subcellularLocation>
</comment>
<proteinExistence type="predicted"/>
<evidence type="ECO:0000256" key="3">
    <source>
        <dbReference type="ARBA" id="ARBA00023163"/>
    </source>
</evidence>
<dbReference type="Pfam" id="PF00010">
    <property type="entry name" value="HLH"/>
    <property type="match status" value="1"/>
</dbReference>
<dbReference type="FunFam" id="4.10.280.10:FF:000078">
    <property type="entry name" value="Transcription factor bHLH13"/>
    <property type="match status" value="1"/>
</dbReference>
<evidence type="ECO:0000256" key="4">
    <source>
        <dbReference type="ARBA" id="ARBA00023242"/>
    </source>
</evidence>
<evidence type="ECO:0000256" key="2">
    <source>
        <dbReference type="ARBA" id="ARBA00023015"/>
    </source>
</evidence>
<evidence type="ECO:0000313" key="8">
    <source>
        <dbReference type="EMBL" id="VFQ75605.1"/>
    </source>
</evidence>
<dbReference type="OrthoDB" id="677168at2759"/>
<evidence type="ECO:0000256" key="6">
    <source>
        <dbReference type="SAM" id="MobiDB-lite"/>
    </source>
</evidence>
<reference evidence="8 9" key="1">
    <citation type="submission" date="2018-04" db="EMBL/GenBank/DDBJ databases">
        <authorList>
            <person name="Vogel A."/>
        </authorList>
    </citation>
    <scope>NUCLEOTIDE SEQUENCE [LARGE SCALE GENOMIC DNA]</scope>
</reference>
<dbReference type="GO" id="GO:0003700">
    <property type="term" value="F:DNA-binding transcription factor activity"/>
    <property type="evidence" value="ECO:0007669"/>
    <property type="project" value="InterPro"/>
</dbReference>
<dbReference type="InterPro" id="IPR054502">
    <property type="entry name" value="bHLH-TF_ACT-like_plant"/>
</dbReference>
<keyword evidence="9" id="KW-1185">Reference proteome</keyword>
<feature type="domain" description="BHLH" evidence="7">
    <location>
        <begin position="419"/>
        <end position="468"/>
    </location>
</feature>
<dbReference type="PANTHER" id="PTHR11514">
    <property type="entry name" value="MYC"/>
    <property type="match status" value="1"/>
</dbReference>
<dbReference type="InterPro" id="IPR045084">
    <property type="entry name" value="AIB/MYC-like"/>
</dbReference>
<evidence type="ECO:0000256" key="5">
    <source>
        <dbReference type="RuleBase" id="RU369104"/>
    </source>
</evidence>
<dbReference type="InterPro" id="IPR011598">
    <property type="entry name" value="bHLH_dom"/>
</dbReference>
<organism evidence="8 9">
    <name type="scientific">Cuscuta campestris</name>
    <dbReference type="NCBI Taxonomy" id="132261"/>
    <lineage>
        <taxon>Eukaryota</taxon>
        <taxon>Viridiplantae</taxon>
        <taxon>Streptophyta</taxon>
        <taxon>Embryophyta</taxon>
        <taxon>Tracheophyta</taxon>
        <taxon>Spermatophyta</taxon>
        <taxon>Magnoliopsida</taxon>
        <taxon>eudicotyledons</taxon>
        <taxon>Gunneridae</taxon>
        <taxon>Pentapetalae</taxon>
        <taxon>asterids</taxon>
        <taxon>lamiids</taxon>
        <taxon>Solanales</taxon>
        <taxon>Convolvulaceae</taxon>
        <taxon>Cuscuteae</taxon>
        <taxon>Cuscuta</taxon>
        <taxon>Cuscuta subgen. Grammica</taxon>
        <taxon>Cuscuta sect. Cleistogrammica</taxon>
    </lineage>
</organism>
<dbReference type="InterPro" id="IPR025610">
    <property type="entry name" value="MYC/MYB_N"/>
</dbReference>
<dbReference type="EMBL" id="OOIL02001452">
    <property type="protein sequence ID" value="VFQ75605.1"/>
    <property type="molecule type" value="Genomic_DNA"/>
</dbReference>
<feature type="compositionally biased region" description="Basic and acidic residues" evidence="6">
    <location>
        <begin position="416"/>
        <end position="430"/>
    </location>
</feature>